<dbReference type="InterPro" id="IPR027417">
    <property type="entry name" value="P-loop_NTPase"/>
</dbReference>
<dbReference type="SUPFAM" id="SSF52540">
    <property type="entry name" value="P-loop containing nucleoside triphosphate hydrolases"/>
    <property type="match status" value="1"/>
</dbReference>
<name>A0A6L5Y8H0_9BACT</name>
<keyword evidence="6 11" id="KW-0547">Nucleotide-binding</keyword>
<evidence type="ECO:0000256" key="6">
    <source>
        <dbReference type="ARBA" id="ARBA00022741"/>
    </source>
</evidence>
<comment type="similarity">
    <text evidence="1 11">Belongs to the thymidylate kinase family.</text>
</comment>
<evidence type="ECO:0000313" key="13">
    <source>
        <dbReference type="EMBL" id="MST54526.1"/>
    </source>
</evidence>
<dbReference type="EC" id="2.7.4.9" evidence="2 11"/>
<gene>
    <name evidence="11 13" type="primary">tmk</name>
    <name evidence="13" type="ORF">FYJ74_00440</name>
</gene>
<evidence type="ECO:0000256" key="7">
    <source>
        <dbReference type="ARBA" id="ARBA00022777"/>
    </source>
</evidence>
<reference evidence="13 14" key="1">
    <citation type="submission" date="2019-08" db="EMBL/GenBank/DDBJ databases">
        <title>In-depth cultivation of the pig gut microbiome towards novel bacterial diversity and tailored functional studies.</title>
        <authorList>
            <person name="Wylensek D."/>
            <person name="Hitch T.C.A."/>
            <person name="Clavel T."/>
        </authorList>
    </citation>
    <scope>NUCLEOTIDE SEQUENCE [LARGE SCALE GENOMIC DNA]</scope>
    <source>
        <strain evidence="13 14">SM-530-WT-4B</strain>
    </source>
</reference>
<evidence type="ECO:0000256" key="1">
    <source>
        <dbReference type="ARBA" id="ARBA00009776"/>
    </source>
</evidence>
<dbReference type="GO" id="GO:0005829">
    <property type="term" value="C:cytosol"/>
    <property type="evidence" value="ECO:0007669"/>
    <property type="project" value="TreeGrafter"/>
</dbReference>
<dbReference type="EMBL" id="VUNH01000001">
    <property type="protein sequence ID" value="MST54526.1"/>
    <property type="molecule type" value="Genomic_DNA"/>
</dbReference>
<keyword evidence="14" id="KW-1185">Reference proteome</keyword>
<protein>
    <recommendedName>
        <fullName evidence="3 11">Thymidylate kinase</fullName>
        <ecNumber evidence="2 11">2.7.4.9</ecNumber>
    </recommendedName>
    <alternativeName>
        <fullName evidence="11">dTMP kinase</fullName>
    </alternativeName>
</protein>
<feature type="domain" description="Thymidylate kinase-like" evidence="12">
    <location>
        <begin position="5"/>
        <end position="190"/>
    </location>
</feature>
<comment type="catalytic activity">
    <reaction evidence="9 11">
        <text>dTMP + ATP = dTDP + ADP</text>
        <dbReference type="Rhea" id="RHEA:13517"/>
        <dbReference type="ChEBI" id="CHEBI:30616"/>
        <dbReference type="ChEBI" id="CHEBI:58369"/>
        <dbReference type="ChEBI" id="CHEBI:63528"/>
        <dbReference type="ChEBI" id="CHEBI:456216"/>
        <dbReference type="EC" id="2.7.4.9"/>
    </reaction>
</comment>
<evidence type="ECO:0000313" key="14">
    <source>
        <dbReference type="Proteomes" id="UP000473699"/>
    </source>
</evidence>
<dbReference type="GO" id="GO:0005524">
    <property type="term" value="F:ATP binding"/>
    <property type="evidence" value="ECO:0007669"/>
    <property type="project" value="UniProtKB-UniRule"/>
</dbReference>
<keyword evidence="5 11" id="KW-0545">Nucleotide biosynthesis</keyword>
<dbReference type="InterPro" id="IPR018095">
    <property type="entry name" value="Thymidylate_kin_CS"/>
</dbReference>
<accession>A0A6L5Y8H0</accession>
<dbReference type="GO" id="GO:0006233">
    <property type="term" value="P:dTDP biosynthetic process"/>
    <property type="evidence" value="ECO:0007669"/>
    <property type="project" value="InterPro"/>
</dbReference>
<dbReference type="RefSeq" id="WP_154527668.1">
    <property type="nucleotide sequence ID" value="NZ_VUNH01000001.1"/>
</dbReference>
<dbReference type="Proteomes" id="UP000473699">
    <property type="component" value="Unassembled WGS sequence"/>
</dbReference>
<evidence type="ECO:0000259" key="12">
    <source>
        <dbReference type="Pfam" id="PF02223"/>
    </source>
</evidence>
<dbReference type="AlphaFoldDB" id="A0A6L5Y8H0"/>
<dbReference type="InterPro" id="IPR018094">
    <property type="entry name" value="Thymidylate_kinase"/>
</dbReference>
<sequence length="201" mass="23162">MFITIEGIDGSGKSTQARRLAARLRREGKKVTETHEPGDWAHGDILRALLLNGRLRHPLTEIMLFVADRCEHVAQVIQPALDQGEWVVCDRYNDSTRAYQCWGRGLEEDMLESLIKWCGIPEPDLTVWLDLPVEEARKRMSGRGESDRIESEDLKFHRAVARGFRKLAERNASRFFRVDARAGEDEIEEAVFSELKRRCVR</sequence>
<comment type="caution">
    <text evidence="13">The sequence shown here is derived from an EMBL/GenBank/DDBJ whole genome shotgun (WGS) entry which is preliminary data.</text>
</comment>
<dbReference type="NCBIfam" id="TIGR00041">
    <property type="entry name" value="DTMP_kinase"/>
    <property type="match status" value="1"/>
</dbReference>
<evidence type="ECO:0000256" key="10">
    <source>
        <dbReference type="ARBA" id="ARBA00057735"/>
    </source>
</evidence>
<evidence type="ECO:0000256" key="5">
    <source>
        <dbReference type="ARBA" id="ARBA00022727"/>
    </source>
</evidence>
<dbReference type="InterPro" id="IPR039430">
    <property type="entry name" value="Thymidylate_kin-like_dom"/>
</dbReference>
<evidence type="ECO:0000256" key="4">
    <source>
        <dbReference type="ARBA" id="ARBA00022679"/>
    </source>
</evidence>
<keyword evidence="8 11" id="KW-0067">ATP-binding</keyword>
<keyword evidence="4 11" id="KW-0808">Transferase</keyword>
<dbReference type="PANTHER" id="PTHR10344">
    <property type="entry name" value="THYMIDYLATE KINASE"/>
    <property type="match status" value="1"/>
</dbReference>
<dbReference type="GO" id="GO:0004798">
    <property type="term" value="F:dTMP kinase activity"/>
    <property type="evidence" value="ECO:0007669"/>
    <property type="project" value="UniProtKB-UniRule"/>
</dbReference>
<evidence type="ECO:0000256" key="2">
    <source>
        <dbReference type="ARBA" id="ARBA00012980"/>
    </source>
</evidence>
<feature type="binding site" evidence="11">
    <location>
        <begin position="7"/>
        <end position="14"/>
    </location>
    <ligand>
        <name>ATP</name>
        <dbReference type="ChEBI" id="CHEBI:30616"/>
    </ligand>
</feature>
<dbReference type="PANTHER" id="PTHR10344:SF4">
    <property type="entry name" value="UMP-CMP KINASE 2, MITOCHONDRIAL"/>
    <property type="match status" value="1"/>
</dbReference>
<evidence type="ECO:0000256" key="9">
    <source>
        <dbReference type="ARBA" id="ARBA00048743"/>
    </source>
</evidence>
<dbReference type="PROSITE" id="PS01331">
    <property type="entry name" value="THYMIDYLATE_KINASE"/>
    <property type="match status" value="1"/>
</dbReference>
<dbReference type="GO" id="GO:0006235">
    <property type="term" value="P:dTTP biosynthetic process"/>
    <property type="evidence" value="ECO:0007669"/>
    <property type="project" value="UniProtKB-UniRule"/>
</dbReference>
<evidence type="ECO:0000256" key="11">
    <source>
        <dbReference type="HAMAP-Rule" id="MF_00165"/>
    </source>
</evidence>
<comment type="function">
    <text evidence="10 11">Phosphorylation of dTMP to form dTDP in both de novo and salvage pathways of dTTP synthesis.</text>
</comment>
<dbReference type="Pfam" id="PF02223">
    <property type="entry name" value="Thymidylate_kin"/>
    <property type="match status" value="1"/>
</dbReference>
<proteinExistence type="inferred from homology"/>
<evidence type="ECO:0000256" key="3">
    <source>
        <dbReference type="ARBA" id="ARBA00017144"/>
    </source>
</evidence>
<dbReference type="HAMAP" id="MF_00165">
    <property type="entry name" value="Thymidylate_kinase"/>
    <property type="match status" value="1"/>
</dbReference>
<evidence type="ECO:0000256" key="8">
    <source>
        <dbReference type="ARBA" id="ARBA00022840"/>
    </source>
</evidence>
<dbReference type="Gene3D" id="3.40.50.300">
    <property type="entry name" value="P-loop containing nucleotide triphosphate hydrolases"/>
    <property type="match status" value="1"/>
</dbReference>
<keyword evidence="7 11" id="KW-0418">Kinase</keyword>
<organism evidence="13 14">
    <name type="scientific">Pyramidobacter porci</name>
    <dbReference type="NCBI Taxonomy" id="2605789"/>
    <lineage>
        <taxon>Bacteria</taxon>
        <taxon>Thermotogati</taxon>
        <taxon>Synergistota</taxon>
        <taxon>Synergistia</taxon>
        <taxon>Synergistales</taxon>
        <taxon>Dethiosulfovibrionaceae</taxon>
        <taxon>Pyramidobacter</taxon>
    </lineage>
</organism>
<dbReference type="CDD" id="cd01672">
    <property type="entry name" value="TMPK"/>
    <property type="match status" value="1"/>
</dbReference>
<dbReference type="GO" id="GO:0006227">
    <property type="term" value="P:dUDP biosynthetic process"/>
    <property type="evidence" value="ECO:0007669"/>
    <property type="project" value="TreeGrafter"/>
</dbReference>
<dbReference type="FunFam" id="3.40.50.300:FF:000225">
    <property type="entry name" value="Thymidylate kinase"/>
    <property type="match status" value="1"/>
</dbReference>